<evidence type="ECO:0000259" key="8">
    <source>
        <dbReference type="PROSITE" id="PS50102"/>
    </source>
</evidence>
<evidence type="ECO:0000256" key="7">
    <source>
        <dbReference type="SAM" id="MobiDB-lite"/>
    </source>
</evidence>
<reference evidence="9" key="1">
    <citation type="journal article" date="2020" name="Stud. Mycol.">
        <title>101 Dothideomycetes genomes: a test case for predicting lifestyles and emergence of pathogens.</title>
        <authorList>
            <person name="Haridas S."/>
            <person name="Albert R."/>
            <person name="Binder M."/>
            <person name="Bloem J."/>
            <person name="Labutti K."/>
            <person name="Salamov A."/>
            <person name="Andreopoulos B."/>
            <person name="Baker S."/>
            <person name="Barry K."/>
            <person name="Bills G."/>
            <person name="Bluhm B."/>
            <person name="Cannon C."/>
            <person name="Castanera R."/>
            <person name="Culley D."/>
            <person name="Daum C."/>
            <person name="Ezra D."/>
            <person name="Gonzalez J."/>
            <person name="Henrissat B."/>
            <person name="Kuo A."/>
            <person name="Liang C."/>
            <person name="Lipzen A."/>
            <person name="Lutzoni F."/>
            <person name="Magnuson J."/>
            <person name="Mondo S."/>
            <person name="Nolan M."/>
            <person name="Ohm R."/>
            <person name="Pangilinan J."/>
            <person name="Park H.-J."/>
            <person name="Ramirez L."/>
            <person name="Alfaro M."/>
            <person name="Sun H."/>
            <person name="Tritt A."/>
            <person name="Yoshinaga Y."/>
            <person name="Zwiers L.-H."/>
            <person name="Turgeon B."/>
            <person name="Goodwin S."/>
            <person name="Spatafora J."/>
            <person name="Crous P."/>
            <person name="Grigoriev I."/>
        </authorList>
    </citation>
    <scope>NUCLEOTIDE SEQUENCE</scope>
    <source>
        <strain evidence="9">CBS 175.79</strain>
    </source>
</reference>
<gene>
    <name evidence="9" type="ORF">BU24DRAFT_110479</name>
</gene>
<feature type="region of interest" description="Disordered" evidence="7">
    <location>
        <begin position="60"/>
        <end position="97"/>
    </location>
</feature>
<organism evidence="9 10">
    <name type="scientific">Aaosphaeria arxii CBS 175.79</name>
    <dbReference type="NCBI Taxonomy" id="1450172"/>
    <lineage>
        <taxon>Eukaryota</taxon>
        <taxon>Fungi</taxon>
        <taxon>Dikarya</taxon>
        <taxon>Ascomycota</taxon>
        <taxon>Pezizomycotina</taxon>
        <taxon>Dothideomycetes</taxon>
        <taxon>Pleosporomycetidae</taxon>
        <taxon>Pleosporales</taxon>
        <taxon>Pleosporales incertae sedis</taxon>
        <taxon>Aaosphaeria</taxon>
    </lineage>
</organism>
<sequence length="351" mass="40424">MARGDPFPKDPALFHSDGRCTYTPSQDKWVLLDGNGEEWEWNRPSGKWFQPATEEQIAAYQQAYGGPVNDEDQDAPQQPKNKRKQEPAAPEASSKKAKAVKENRAIYISNLPLDTTYEEIEVAFGRFGIIDQGADGTKRVKLYTDDAGNFKGEALVVYFRKEAVNQAVNMADDYWFRSTDTSHLIYVKPAELSYKRHKGGEDANFVRRDKKANERNQAELNRKLAEWSDDDEEALKETYAPRSNKWANCVILNHMFTLAELEEDEDAITEIRDEVREEAEDYGVVTKVVLYDKEHEGIMCVRFKERKDAETYAKICNGREFNNRRVSAWQAEDRPRFKKSKATEVYSDESD</sequence>
<dbReference type="Gene3D" id="3.30.70.330">
    <property type="match status" value="2"/>
</dbReference>
<dbReference type="Pfam" id="PF00076">
    <property type="entry name" value="RRM_1"/>
    <property type="match status" value="1"/>
</dbReference>
<comment type="similarity">
    <text evidence="1">Belongs to the HTATSF1 family.</text>
</comment>
<dbReference type="GO" id="GO:0005686">
    <property type="term" value="C:U2 snRNP"/>
    <property type="evidence" value="ECO:0007669"/>
    <property type="project" value="TreeGrafter"/>
</dbReference>
<dbReference type="InterPro" id="IPR034393">
    <property type="entry name" value="TatSF1-like"/>
</dbReference>
<keyword evidence="4 6" id="KW-0694">RNA-binding</keyword>
<dbReference type="SMART" id="SM00360">
    <property type="entry name" value="RRM"/>
    <property type="match status" value="1"/>
</dbReference>
<name>A0A6A5Y2F8_9PLEO</name>
<dbReference type="Proteomes" id="UP000799778">
    <property type="component" value="Unassembled WGS sequence"/>
</dbReference>
<dbReference type="PROSITE" id="PS50102">
    <property type="entry name" value="RRM"/>
    <property type="match status" value="1"/>
</dbReference>
<dbReference type="InterPro" id="IPR035979">
    <property type="entry name" value="RBD_domain_sf"/>
</dbReference>
<dbReference type="RefSeq" id="XP_033387349.1">
    <property type="nucleotide sequence ID" value="XM_033520787.1"/>
</dbReference>
<dbReference type="FunFam" id="3.30.70.330:FF:000105">
    <property type="entry name" value="HIV Tat-specific factor 1 homolog"/>
    <property type="match status" value="1"/>
</dbReference>
<dbReference type="InterPro" id="IPR000504">
    <property type="entry name" value="RRM_dom"/>
</dbReference>
<evidence type="ECO:0000256" key="1">
    <source>
        <dbReference type="ARBA" id="ARBA00007747"/>
    </source>
</evidence>
<evidence type="ECO:0000256" key="2">
    <source>
        <dbReference type="ARBA" id="ARBA00022664"/>
    </source>
</evidence>
<proteinExistence type="inferred from homology"/>
<evidence type="ECO:0000256" key="6">
    <source>
        <dbReference type="PROSITE-ProRule" id="PRU00176"/>
    </source>
</evidence>
<dbReference type="AlphaFoldDB" id="A0A6A5Y2F8"/>
<evidence type="ECO:0000256" key="4">
    <source>
        <dbReference type="ARBA" id="ARBA00022884"/>
    </source>
</evidence>
<evidence type="ECO:0000313" key="9">
    <source>
        <dbReference type="EMBL" id="KAF2019010.1"/>
    </source>
</evidence>
<dbReference type="OrthoDB" id="10258585at2759"/>
<keyword evidence="2" id="KW-0507">mRNA processing</keyword>
<evidence type="ECO:0000256" key="5">
    <source>
        <dbReference type="ARBA" id="ARBA00023187"/>
    </source>
</evidence>
<dbReference type="InterPro" id="IPR012677">
    <property type="entry name" value="Nucleotide-bd_a/b_plait_sf"/>
</dbReference>
<dbReference type="GeneID" id="54278184"/>
<dbReference type="GO" id="GO:0000398">
    <property type="term" value="P:mRNA splicing, via spliceosome"/>
    <property type="evidence" value="ECO:0007669"/>
    <property type="project" value="UniProtKB-ARBA"/>
</dbReference>
<evidence type="ECO:0000256" key="3">
    <source>
        <dbReference type="ARBA" id="ARBA00022737"/>
    </source>
</evidence>
<dbReference type="GO" id="GO:0005684">
    <property type="term" value="C:U2-type spliceosomal complex"/>
    <property type="evidence" value="ECO:0007669"/>
    <property type="project" value="TreeGrafter"/>
</dbReference>
<dbReference type="PANTHER" id="PTHR15608">
    <property type="entry name" value="SPLICING FACTOR U2AF-ASSOCIATED PROTEIN 2"/>
    <property type="match status" value="1"/>
</dbReference>
<dbReference type="SUPFAM" id="SSF54928">
    <property type="entry name" value="RNA-binding domain, RBD"/>
    <property type="match status" value="2"/>
</dbReference>
<keyword evidence="3" id="KW-0677">Repeat</keyword>
<accession>A0A6A5Y2F8</accession>
<dbReference type="EMBL" id="ML978067">
    <property type="protein sequence ID" value="KAF2019010.1"/>
    <property type="molecule type" value="Genomic_DNA"/>
</dbReference>
<keyword evidence="10" id="KW-1185">Reference proteome</keyword>
<protein>
    <recommendedName>
        <fullName evidence="8">RRM domain-containing protein</fullName>
    </recommendedName>
</protein>
<evidence type="ECO:0000313" key="10">
    <source>
        <dbReference type="Proteomes" id="UP000799778"/>
    </source>
</evidence>
<keyword evidence="5" id="KW-0508">mRNA splicing</keyword>
<dbReference type="GO" id="GO:0003723">
    <property type="term" value="F:RNA binding"/>
    <property type="evidence" value="ECO:0007669"/>
    <property type="project" value="UniProtKB-UniRule"/>
</dbReference>
<dbReference type="PANTHER" id="PTHR15608:SF0">
    <property type="entry name" value="HIV TAT-SPECIFIC FACTOR 1"/>
    <property type="match status" value="1"/>
</dbReference>
<feature type="domain" description="RRM" evidence="8">
    <location>
        <begin position="104"/>
        <end position="192"/>
    </location>
</feature>